<evidence type="ECO:0008006" key="4">
    <source>
        <dbReference type="Google" id="ProtNLM"/>
    </source>
</evidence>
<evidence type="ECO:0000313" key="3">
    <source>
        <dbReference type="Proteomes" id="UP000679220"/>
    </source>
</evidence>
<dbReference type="RefSeq" id="WP_212191979.1">
    <property type="nucleotide sequence ID" value="NZ_JAGTAR010000025.1"/>
</dbReference>
<proteinExistence type="predicted"/>
<dbReference type="AlphaFoldDB" id="A0A941IZV7"/>
<evidence type="ECO:0000313" key="2">
    <source>
        <dbReference type="EMBL" id="MBR8536952.1"/>
    </source>
</evidence>
<keyword evidence="3" id="KW-1185">Reference proteome</keyword>
<accession>A0A941IZV7</accession>
<name>A0A941IZV7_9BACT</name>
<reference evidence="2" key="2">
    <citation type="submission" date="2021-04" db="EMBL/GenBank/DDBJ databases">
        <authorList>
            <person name="Zhang T."/>
            <person name="Zhang Y."/>
            <person name="Lu D."/>
            <person name="Zuo D."/>
            <person name="Du Z."/>
        </authorList>
    </citation>
    <scope>NUCLEOTIDE SEQUENCE</scope>
    <source>
        <strain evidence="2">JR1</strain>
    </source>
</reference>
<comment type="caution">
    <text evidence="2">The sequence shown here is derived from an EMBL/GenBank/DDBJ whole genome shotgun (WGS) entry which is preliminary data.</text>
</comment>
<keyword evidence="1" id="KW-0732">Signal</keyword>
<dbReference type="SUPFAM" id="SSF56925">
    <property type="entry name" value="OMPA-like"/>
    <property type="match status" value="1"/>
</dbReference>
<gene>
    <name evidence="2" type="ORF">KDU71_15370</name>
</gene>
<dbReference type="InterPro" id="IPR011250">
    <property type="entry name" value="OMP/PagP_B-barrel"/>
</dbReference>
<evidence type="ECO:0000256" key="1">
    <source>
        <dbReference type="SAM" id="SignalP"/>
    </source>
</evidence>
<dbReference type="EMBL" id="JAGTAR010000025">
    <property type="protein sequence ID" value="MBR8536952.1"/>
    <property type="molecule type" value="Genomic_DNA"/>
</dbReference>
<feature type="signal peptide" evidence="1">
    <location>
        <begin position="1"/>
        <end position="19"/>
    </location>
</feature>
<organism evidence="2 3">
    <name type="scientific">Carboxylicivirga sediminis</name>
    <dbReference type="NCBI Taxonomy" id="2006564"/>
    <lineage>
        <taxon>Bacteria</taxon>
        <taxon>Pseudomonadati</taxon>
        <taxon>Bacteroidota</taxon>
        <taxon>Bacteroidia</taxon>
        <taxon>Marinilabiliales</taxon>
        <taxon>Marinilabiliaceae</taxon>
        <taxon>Carboxylicivirga</taxon>
    </lineage>
</organism>
<protein>
    <recommendedName>
        <fullName evidence="4">Outer membrane protein beta-barrel domain-containing protein</fullName>
    </recommendedName>
</protein>
<reference evidence="2" key="1">
    <citation type="journal article" date="2018" name="Int. J. Syst. Evol. Microbiol.">
        <title>Carboxylicivirga sediminis sp. nov., isolated from coastal sediment.</title>
        <authorList>
            <person name="Wang F.Q."/>
            <person name="Ren L.H."/>
            <person name="Zou R.J."/>
            <person name="Sun Y.Z."/>
            <person name="Liu X.J."/>
            <person name="Jiang F."/>
            <person name="Liu L.J."/>
        </authorList>
    </citation>
    <scope>NUCLEOTIDE SEQUENCE</scope>
    <source>
        <strain evidence="2">JR1</strain>
    </source>
</reference>
<dbReference type="Proteomes" id="UP000679220">
    <property type="component" value="Unassembled WGS sequence"/>
</dbReference>
<sequence>MKKCFILLAVCLLGMTAFGQVKNQHALGARLGGGNTFGSQVTYQYGLSNYNRIEADLGFHSNNDGNGFILAGAYQWVWAIENGFNWYAGPAASLGSWSYNSKYDGSGDSGAYLGLGGQIGIEYNFVEVPLNMSIDSMPLFGFGSTNQHFSMGLSLSLRYTF</sequence>
<feature type="chain" id="PRO_5038126846" description="Outer membrane protein beta-barrel domain-containing protein" evidence="1">
    <location>
        <begin position="20"/>
        <end position="161"/>
    </location>
</feature>